<organism evidence="1">
    <name type="scientific">marine metagenome</name>
    <dbReference type="NCBI Taxonomy" id="408172"/>
    <lineage>
        <taxon>unclassified sequences</taxon>
        <taxon>metagenomes</taxon>
        <taxon>ecological metagenomes</taxon>
    </lineage>
</organism>
<dbReference type="SUPFAM" id="SSF52833">
    <property type="entry name" value="Thioredoxin-like"/>
    <property type="match status" value="1"/>
</dbReference>
<dbReference type="Pfam" id="PF13743">
    <property type="entry name" value="Thioredoxin_5"/>
    <property type="match status" value="1"/>
</dbReference>
<name>A0A382ETD5_9ZZZZ</name>
<feature type="non-terminal residue" evidence="1">
    <location>
        <position position="177"/>
    </location>
</feature>
<gene>
    <name evidence="1" type="ORF">METZ01_LOCUS206258</name>
</gene>
<dbReference type="PANTHER" id="PTHR13887:SF54">
    <property type="entry name" value="DSBA FAMILY PROTEIN"/>
    <property type="match status" value="1"/>
</dbReference>
<protein>
    <recommendedName>
        <fullName evidence="2">DSBA-like thioredoxin domain-containing protein</fullName>
    </recommendedName>
</protein>
<dbReference type="PANTHER" id="PTHR13887">
    <property type="entry name" value="GLUTATHIONE S-TRANSFERASE KAPPA"/>
    <property type="match status" value="1"/>
</dbReference>
<reference evidence="1" key="1">
    <citation type="submission" date="2018-05" db="EMBL/GenBank/DDBJ databases">
        <authorList>
            <person name="Lanie J.A."/>
            <person name="Ng W.-L."/>
            <person name="Kazmierczak K.M."/>
            <person name="Andrzejewski T.M."/>
            <person name="Davidsen T.M."/>
            <person name="Wayne K.J."/>
            <person name="Tettelin H."/>
            <person name="Glass J.I."/>
            <person name="Rusch D."/>
            <person name="Podicherti R."/>
            <person name="Tsui H.-C.T."/>
            <person name="Winkler M.E."/>
        </authorList>
    </citation>
    <scope>NUCLEOTIDE SEQUENCE</scope>
</reference>
<dbReference type="CDD" id="cd03025">
    <property type="entry name" value="DsbA_FrnE_like"/>
    <property type="match status" value="1"/>
</dbReference>
<dbReference type="EMBL" id="UINC01045984">
    <property type="protein sequence ID" value="SVB53404.1"/>
    <property type="molecule type" value="Genomic_DNA"/>
</dbReference>
<dbReference type="AlphaFoldDB" id="A0A382ETD5"/>
<evidence type="ECO:0000313" key="1">
    <source>
        <dbReference type="EMBL" id="SVB53404.1"/>
    </source>
</evidence>
<dbReference type="Gene3D" id="3.40.30.10">
    <property type="entry name" value="Glutaredoxin"/>
    <property type="match status" value="1"/>
</dbReference>
<dbReference type="Gene3D" id="1.10.472.60">
    <property type="entry name" value="putative protein disulfide isomerase domain"/>
    <property type="match status" value="1"/>
</dbReference>
<proteinExistence type="predicted"/>
<dbReference type="InterPro" id="IPR036249">
    <property type="entry name" value="Thioredoxin-like_sf"/>
</dbReference>
<accession>A0A382ETD5</accession>
<sequence length="177" mass="20661">MSETLYYVHDPMCSWCWAFRLSYNTLIEKLPKGINVVRLLGGLAQDSNKPMPDVTRDYVIKNWQAIETQVPKTKFNYDFWKKCRPRRSTYPACRAVIAARKQKNEFDMKMTLAIQKAYYLHARNPSDYETLIELAEEIGADKNKFSKDITSPETECILRKEINQSQSLDLKKLPSLL</sequence>
<evidence type="ECO:0008006" key="2">
    <source>
        <dbReference type="Google" id="ProtNLM"/>
    </source>
</evidence>